<protein>
    <submittedName>
        <fullName evidence="2">Uncharacterized protein</fullName>
    </submittedName>
</protein>
<dbReference type="EMBL" id="CP015164">
    <property type="protein sequence ID" value="AOW47147.1"/>
    <property type="molecule type" value="Genomic_DNA"/>
</dbReference>
<evidence type="ECO:0000313" key="3">
    <source>
        <dbReference type="Proteomes" id="UP000175973"/>
    </source>
</evidence>
<reference evidence="3" key="1">
    <citation type="submission" date="2016-04" db="EMBL/GenBank/DDBJ databases">
        <authorList>
            <person name="Jeon C.O."/>
            <person name="Cho G.Y."/>
            <person name="Jeong H.I."/>
            <person name="Kim K.H."/>
        </authorList>
    </citation>
    <scope>NUCLEOTIDE SEQUENCE [LARGE SCALE GENOMIC DNA]</scope>
    <source>
        <strain evidence="3">LMG 1590</strain>
    </source>
</reference>
<dbReference type="Proteomes" id="UP000175973">
    <property type="component" value="Chromosome"/>
</dbReference>
<accession>A0A1D8QXS6</accession>
<dbReference type="KEGG" id="aasc:A4S02_10640"/>
<feature type="region of interest" description="Disordered" evidence="1">
    <location>
        <begin position="1"/>
        <end position="24"/>
    </location>
</feature>
<sequence length="73" mass="8029">MSQARRGAAKPAVPPAQDEKKPAPVQAVRLLRPFGFIEEEFNRGRFEWSAGEVVSNPAEIELLRSRGAPLETA</sequence>
<gene>
    <name evidence="2" type="ORF">A4S02_10640</name>
</gene>
<dbReference type="GeneID" id="66351672"/>
<name>A0A1D8QXS6_9PROT</name>
<dbReference type="RefSeq" id="WP_019089336.1">
    <property type="nucleotide sequence ID" value="NZ_CP015164.1"/>
</dbReference>
<keyword evidence="3" id="KW-1185">Reference proteome</keyword>
<organism evidence="2 3">
    <name type="scientific">Acetobacter ascendens</name>
    <dbReference type="NCBI Taxonomy" id="481146"/>
    <lineage>
        <taxon>Bacteria</taxon>
        <taxon>Pseudomonadati</taxon>
        <taxon>Pseudomonadota</taxon>
        <taxon>Alphaproteobacteria</taxon>
        <taxon>Acetobacterales</taxon>
        <taxon>Acetobacteraceae</taxon>
        <taxon>Acetobacter</taxon>
    </lineage>
</organism>
<dbReference type="AlphaFoldDB" id="A0A1D8QXS6"/>
<proteinExistence type="predicted"/>
<evidence type="ECO:0000256" key="1">
    <source>
        <dbReference type="SAM" id="MobiDB-lite"/>
    </source>
</evidence>
<evidence type="ECO:0000313" key="2">
    <source>
        <dbReference type="EMBL" id="AOW47147.1"/>
    </source>
</evidence>